<evidence type="ECO:0000256" key="4">
    <source>
        <dbReference type="ARBA" id="ARBA00023163"/>
    </source>
</evidence>
<comment type="caution">
    <text evidence="6">The sequence shown here is derived from an EMBL/GenBank/DDBJ whole genome shotgun (WGS) entry which is preliminary data.</text>
</comment>
<organism evidence="6 7">
    <name type="scientific">Kiloniella laminariae</name>
    <dbReference type="NCBI Taxonomy" id="454162"/>
    <lineage>
        <taxon>Bacteria</taxon>
        <taxon>Pseudomonadati</taxon>
        <taxon>Pseudomonadota</taxon>
        <taxon>Alphaproteobacteria</taxon>
        <taxon>Rhodospirillales</taxon>
        <taxon>Kiloniellaceae</taxon>
        <taxon>Kiloniella</taxon>
    </lineage>
</organism>
<keyword evidence="2" id="KW-0805">Transcription regulation</keyword>
<accession>A0ABT4LEW7</accession>
<dbReference type="SUPFAM" id="SSF53850">
    <property type="entry name" value="Periplasmic binding protein-like II"/>
    <property type="match status" value="1"/>
</dbReference>
<dbReference type="InterPro" id="IPR036390">
    <property type="entry name" value="WH_DNA-bd_sf"/>
</dbReference>
<dbReference type="Pfam" id="PF00126">
    <property type="entry name" value="HTH_1"/>
    <property type="match status" value="1"/>
</dbReference>
<dbReference type="SUPFAM" id="SSF46785">
    <property type="entry name" value="Winged helix' DNA-binding domain"/>
    <property type="match status" value="1"/>
</dbReference>
<dbReference type="EMBL" id="JAPWGY010000001">
    <property type="protein sequence ID" value="MCZ4279635.1"/>
    <property type="molecule type" value="Genomic_DNA"/>
</dbReference>
<evidence type="ECO:0000256" key="1">
    <source>
        <dbReference type="ARBA" id="ARBA00009437"/>
    </source>
</evidence>
<dbReference type="PROSITE" id="PS50931">
    <property type="entry name" value="HTH_LYSR"/>
    <property type="match status" value="1"/>
</dbReference>
<sequence length="294" mass="32997">MLKLDDLKIFIATTEAGSFVQAARHLDIAPSVVSRSIKNLELQLKTTLFNRTTRKITLTGEGVWLRNRAIKTLDNLHEIRSHFADNNAELEGHLTIDAATSFTLHMLAPILSKFTDLYPGIRLSLEGNENITDLIEKKVDISIRIGELKDSGMKARKIGSVRRAFFASPDYIHKHGKPLDVTSLKDHKCLGFSQAPSLNNWPIKTENGDWLKITPHLTANNSETLKQLALHGNGILCLSDFTVRTEVARGELVPILENQIVPHAIPISAVYYSEHNVVRHIRVFLDFLAEHAEF</sequence>
<dbReference type="InterPro" id="IPR005119">
    <property type="entry name" value="LysR_subst-bd"/>
</dbReference>
<dbReference type="Pfam" id="PF03466">
    <property type="entry name" value="LysR_substrate"/>
    <property type="match status" value="1"/>
</dbReference>
<keyword evidence="4" id="KW-0804">Transcription</keyword>
<dbReference type="RefSeq" id="WP_269421835.1">
    <property type="nucleotide sequence ID" value="NZ_JAPWGY010000001.1"/>
</dbReference>
<protein>
    <submittedName>
        <fullName evidence="6">LysR family transcriptional regulator</fullName>
    </submittedName>
</protein>
<dbReference type="Gene3D" id="3.40.190.10">
    <property type="entry name" value="Periplasmic binding protein-like II"/>
    <property type="match status" value="2"/>
</dbReference>
<dbReference type="PANTHER" id="PTHR30537">
    <property type="entry name" value="HTH-TYPE TRANSCRIPTIONAL REGULATOR"/>
    <property type="match status" value="1"/>
</dbReference>
<evidence type="ECO:0000313" key="7">
    <source>
        <dbReference type="Proteomes" id="UP001069802"/>
    </source>
</evidence>
<dbReference type="Proteomes" id="UP001069802">
    <property type="component" value="Unassembled WGS sequence"/>
</dbReference>
<gene>
    <name evidence="6" type="ORF">O4H49_02520</name>
</gene>
<evidence type="ECO:0000256" key="2">
    <source>
        <dbReference type="ARBA" id="ARBA00023015"/>
    </source>
</evidence>
<evidence type="ECO:0000259" key="5">
    <source>
        <dbReference type="PROSITE" id="PS50931"/>
    </source>
</evidence>
<dbReference type="Gene3D" id="1.10.10.10">
    <property type="entry name" value="Winged helix-like DNA-binding domain superfamily/Winged helix DNA-binding domain"/>
    <property type="match status" value="1"/>
</dbReference>
<keyword evidence="3" id="KW-0238">DNA-binding</keyword>
<feature type="domain" description="HTH lysR-type" evidence="5">
    <location>
        <begin position="2"/>
        <end position="59"/>
    </location>
</feature>
<keyword evidence="7" id="KW-1185">Reference proteome</keyword>
<comment type="similarity">
    <text evidence="1">Belongs to the LysR transcriptional regulatory family.</text>
</comment>
<name>A0ABT4LEW7_9PROT</name>
<dbReference type="InterPro" id="IPR000847">
    <property type="entry name" value="LysR_HTH_N"/>
</dbReference>
<evidence type="ECO:0000256" key="3">
    <source>
        <dbReference type="ARBA" id="ARBA00023125"/>
    </source>
</evidence>
<evidence type="ECO:0000313" key="6">
    <source>
        <dbReference type="EMBL" id="MCZ4279635.1"/>
    </source>
</evidence>
<proteinExistence type="inferred from homology"/>
<dbReference type="PANTHER" id="PTHR30537:SF20">
    <property type="entry name" value="TRANSCRIPTIONAL REGULATORY PROTEIN"/>
    <property type="match status" value="1"/>
</dbReference>
<dbReference type="InterPro" id="IPR036388">
    <property type="entry name" value="WH-like_DNA-bd_sf"/>
</dbReference>
<dbReference type="InterPro" id="IPR058163">
    <property type="entry name" value="LysR-type_TF_proteobact-type"/>
</dbReference>
<reference evidence="6" key="1">
    <citation type="submission" date="2022-12" db="EMBL/GenBank/DDBJ databases">
        <title>Bacterial isolates from different developmental stages of Nematostella vectensis.</title>
        <authorList>
            <person name="Fraune S."/>
        </authorList>
    </citation>
    <scope>NUCLEOTIDE SEQUENCE</scope>
    <source>
        <strain evidence="6">G21630-S1</strain>
    </source>
</reference>